<dbReference type="OrthoDB" id="10612911at2759"/>
<evidence type="ECO:0000313" key="1">
    <source>
        <dbReference type="EMBL" id="TNY20701.1"/>
    </source>
</evidence>
<keyword evidence="2" id="KW-1185">Reference proteome</keyword>
<dbReference type="EMBL" id="SOZI01000060">
    <property type="protein sequence ID" value="TNY20701.1"/>
    <property type="molecule type" value="Genomic_DNA"/>
</dbReference>
<gene>
    <name evidence="1" type="ORF">DMC30DRAFT_416745</name>
</gene>
<name>A0A5C5FYB0_9BASI</name>
<protein>
    <submittedName>
        <fullName evidence="1">Uncharacterized protein</fullName>
    </submittedName>
</protein>
<reference evidence="1 2" key="1">
    <citation type="submission" date="2019-03" db="EMBL/GenBank/DDBJ databases">
        <title>Rhodosporidium diobovatum UCD-FST 08-225 genome sequencing, assembly, and annotation.</title>
        <authorList>
            <person name="Fakankun I.U."/>
            <person name="Fristensky B."/>
            <person name="Levin D.B."/>
        </authorList>
    </citation>
    <scope>NUCLEOTIDE SEQUENCE [LARGE SCALE GENOMIC DNA]</scope>
    <source>
        <strain evidence="1 2">UCD-FST 08-225</strain>
    </source>
</reference>
<evidence type="ECO:0000313" key="2">
    <source>
        <dbReference type="Proteomes" id="UP000311382"/>
    </source>
</evidence>
<sequence>MGDRLPVDVLLSILDDELSGFAHGHDEYRDRQQTLRSVCLASRRLRALAQPLLWRQVAIRRRDHWDHLVASPAVSRLGQHARRYEVAIGAGTLTFDESVDVADKLPNIVDMRLMDRAPPVNLLLFERHTHLRRLYLGFLIIDQGAPVPCLPQLEELYIRRSALSLDMAKEWLQAERLPALLVLHCVGVQDPATGQALALADALSPDLLPQLDLVQTTPQHLSPRDPLAQGVVPPVLLFSPVALDALPRHSLCQPVHFAKKATAVLFLRKLLTLLDGATRPDPAEPRFVLFLPSKLRALATQHTDVASGVQVLEELARAKDVRVRWTSESLEADLVSREFWQYARGVKAARDGA</sequence>
<accession>A0A5C5FYB0</accession>
<dbReference type="Proteomes" id="UP000311382">
    <property type="component" value="Unassembled WGS sequence"/>
</dbReference>
<comment type="caution">
    <text evidence="1">The sequence shown here is derived from an EMBL/GenBank/DDBJ whole genome shotgun (WGS) entry which is preliminary data.</text>
</comment>
<dbReference type="AlphaFoldDB" id="A0A5C5FYB0"/>
<organism evidence="1 2">
    <name type="scientific">Rhodotorula diobovata</name>
    <dbReference type="NCBI Taxonomy" id="5288"/>
    <lineage>
        <taxon>Eukaryota</taxon>
        <taxon>Fungi</taxon>
        <taxon>Dikarya</taxon>
        <taxon>Basidiomycota</taxon>
        <taxon>Pucciniomycotina</taxon>
        <taxon>Microbotryomycetes</taxon>
        <taxon>Sporidiobolales</taxon>
        <taxon>Sporidiobolaceae</taxon>
        <taxon>Rhodotorula</taxon>
    </lineage>
</organism>
<proteinExistence type="predicted"/>